<dbReference type="RefSeq" id="WP_261793103.1">
    <property type="nucleotide sequence ID" value="NZ_VLJS01000042.1"/>
</dbReference>
<name>A0A562E1T8_9GAMM</name>
<evidence type="ECO:0000313" key="2">
    <source>
        <dbReference type="EMBL" id="TWH15919.1"/>
    </source>
</evidence>
<accession>A0A562E1T8</accession>
<sequence length="428" mass="47293">MLGSLQSLPLARARGQRRRTMQDLREATLARLRAEHGPAAALPPEHEDAFDLLSILYQEIGRQVRGDAPAQDLLERLQVPLARAALQDQGFFVAERHPARELLNSVAESGATWLGEDDADPQLVQRLEQVVQRVVEAYDGDPAVFELANQEVQEQQRAMLRKAEVSERRQVEAARGRDRLAGAKHQADAAIRACLAGRRPPQFVQALLNQAWADVLTLTALRHGEDSPEWRERTAATARIVEVTCDPEAAPDSALGTQIEAALRQVGYHEDEAGAIARRLSRSEDDEVTSRTELTARLKARARLGEDAARRSEPLPPRSAGEQACYDQVRALPFGTWFEFSLGAQGEVRRQRLSWYSPVTDHALFVNTRGQKVAEHSLDALARMMAAGQARVVTEERSRLVDRAWHATLRLLRGLAGRAEPAPSGAGA</sequence>
<dbReference type="Proteomes" id="UP000321583">
    <property type="component" value="Unassembled WGS sequence"/>
</dbReference>
<gene>
    <name evidence="2" type="ORF">L613_001500000360</name>
</gene>
<feature type="region of interest" description="Disordered" evidence="1">
    <location>
        <begin position="1"/>
        <end position="20"/>
    </location>
</feature>
<evidence type="ECO:0000256" key="1">
    <source>
        <dbReference type="SAM" id="MobiDB-lite"/>
    </source>
</evidence>
<dbReference type="EMBL" id="VLJS01000042">
    <property type="protein sequence ID" value="TWH15919.1"/>
    <property type="molecule type" value="Genomic_DNA"/>
</dbReference>
<comment type="caution">
    <text evidence="2">The sequence shown here is derived from an EMBL/GenBank/DDBJ whole genome shotgun (WGS) entry which is preliminary data.</text>
</comment>
<reference evidence="2 3" key="1">
    <citation type="submission" date="2019-07" db="EMBL/GenBank/DDBJ databases">
        <title>Genome sequencing of lignin-degrading bacterial isolates.</title>
        <authorList>
            <person name="Gladden J."/>
        </authorList>
    </citation>
    <scope>NUCLEOTIDE SEQUENCE [LARGE SCALE GENOMIC DNA]</scope>
    <source>
        <strain evidence="2 3">J19</strain>
    </source>
</reference>
<dbReference type="Pfam" id="PF07793">
    <property type="entry name" value="DUF1631"/>
    <property type="match status" value="1"/>
</dbReference>
<protein>
    <submittedName>
        <fullName evidence="2">Uncharacterized protein DUF1631</fullName>
    </submittedName>
</protein>
<evidence type="ECO:0000313" key="3">
    <source>
        <dbReference type="Proteomes" id="UP000321583"/>
    </source>
</evidence>
<dbReference type="InterPro" id="IPR012434">
    <property type="entry name" value="DUF1631"/>
</dbReference>
<keyword evidence="3" id="KW-1185">Reference proteome</keyword>
<proteinExistence type="predicted"/>
<dbReference type="AlphaFoldDB" id="A0A562E1T8"/>
<organism evidence="2 3">
    <name type="scientific">Pseudoxanthomonas taiwanensis J19</name>
    <dbReference type="NCBI Taxonomy" id="935569"/>
    <lineage>
        <taxon>Bacteria</taxon>
        <taxon>Pseudomonadati</taxon>
        <taxon>Pseudomonadota</taxon>
        <taxon>Gammaproteobacteria</taxon>
        <taxon>Lysobacterales</taxon>
        <taxon>Lysobacteraceae</taxon>
        <taxon>Pseudoxanthomonas</taxon>
    </lineage>
</organism>